<accession>A0AAE0YEK8</accession>
<keyword evidence="1" id="KW-0472">Membrane</keyword>
<keyword evidence="1" id="KW-1133">Transmembrane helix</keyword>
<keyword evidence="1" id="KW-0812">Transmembrane</keyword>
<comment type="caution">
    <text evidence="2">The sequence shown here is derived from an EMBL/GenBank/DDBJ whole genome shotgun (WGS) entry which is preliminary data.</text>
</comment>
<dbReference type="Gene3D" id="3.30.70.850">
    <property type="entry name" value="Peptidase S8, pro-domain"/>
    <property type="match status" value="1"/>
</dbReference>
<organism evidence="2 3">
    <name type="scientific">Elysia crispata</name>
    <name type="common">lettuce slug</name>
    <dbReference type="NCBI Taxonomy" id="231223"/>
    <lineage>
        <taxon>Eukaryota</taxon>
        <taxon>Metazoa</taxon>
        <taxon>Spiralia</taxon>
        <taxon>Lophotrochozoa</taxon>
        <taxon>Mollusca</taxon>
        <taxon>Gastropoda</taxon>
        <taxon>Heterobranchia</taxon>
        <taxon>Euthyneura</taxon>
        <taxon>Panpulmonata</taxon>
        <taxon>Sacoglossa</taxon>
        <taxon>Placobranchoidea</taxon>
        <taxon>Plakobranchidae</taxon>
        <taxon>Elysia</taxon>
    </lineage>
</organism>
<dbReference type="PROSITE" id="PS51257">
    <property type="entry name" value="PROKAR_LIPOPROTEIN"/>
    <property type="match status" value="1"/>
</dbReference>
<feature type="transmembrane region" description="Helical" evidence="1">
    <location>
        <begin position="6"/>
        <end position="28"/>
    </location>
</feature>
<evidence type="ECO:0000313" key="3">
    <source>
        <dbReference type="Proteomes" id="UP001283361"/>
    </source>
</evidence>
<sequence>MKGTGMYFTVDSVFIIVVVASCCFHLGLMDHTFINEFAVHIKGGHHIANRVAREAGLVNRGQHSILSTFVYLRAPRVQSSTMGGGGCGHYEWERVSRRPGGKCKFVNERNSVLEGGAAMEYLPK</sequence>
<protein>
    <submittedName>
        <fullName evidence="2">Uncharacterized protein</fullName>
    </submittedName>
</protein>
<dbReference type="Proteomes" id="UP001283361">
    <property type="component" value="Unassembled WGS sequence"/>
</dbReference>
<reference evidence="2" key="1">
    <citation type="journal article" date="2023" name="G3 (Bethesda)">
        <title>A reference genome for the long-term kleptoplast-retaining sea slug Elysia crispata morphotype clarki.</title>
        <authorList>
            <person name="Eastman K.E."/>
            <person name="Pendleton A.L."/>
            <person name="Shaikh M.A."/>
            <person name="Suttiyut T."/>
            <person name="Ogas R."/>
            <person name="Tomko P."/>
            <person name="Gavelis G."/>
            <person name="Widhalm J.R."/>
            <person name="Wisecaver J.H."/>
        </authorList>
    </citation>
    <scope>NUCLEOTIDE SEQUENCE</scope>
    <source>
        <strain evidence="2">ECLA1</strain>
    </source>
</reference>
<dbReference type="InterPro" id="IPR038466">
    <property type="entry name" value="S8_pro-domain_sf"/>
</dbReference>
<dbReference type="AlphaFoldDB" id="A0AAE0YEK8"/>
<dbReference type="EMBL" id="JAWDGP010006323">
    <property type="protein sequence ID" value="KAK3743131.1"/>
    <property type="molecule type" value="Genomic_DNA"/>
</dbReference>
<evidence type="ECO:0000256" key="1">
    <source>
        <dbReference type="SAM" id="Phobius"/>
    </source>
</evidence>
<gene>
    <name evidence="2" type="ORF">RRG08_063987</name>
</gene>
<proteinExistence type="predicted"/>
<dbReference type="SUPFAM" id="SSF54897">
    <property type="entry name" value="Protease propeptides/inhibitors"/>
    <property type="match status" value="1"/>
</dbReference>
<name>A0AAE0YEK8_9GAST</name>
<keyword evidence="3" id="KW-1185">Reference proteome</keyword>
<evidence type="ECO:0000313" key="2">
    <source>
        <dbReference type="EMBL" id="KAK3743131.1"/>
    </source>
</evidence>